<evidence type="ECO:0000313" key="2">
    <source>
        <dbReference type="EMBL" id="KAJ8372813.1"/>
    </source>
</evidence>
<dbReference type="AlphaFoldDB" id="A0AAD7W235"/>
<keyword evidence="3" id="KW-1185">Reference proteome</keyword>
<reference evidence="2" key="1">
    <citation type="journal article" date="2023" name="Science">
        <title>Genome structures resolve the early diversification of teleost fishes.</title>
        <authorList>
            <person name="Parey E."/>
            <person name="Louis A."/>
            <person name="Montfort J."/>
            <person name="Bouchez O."/>
            <person name="Roques C."/>
            <person name="Iampietro C."/>
            <person name="Lluch J."/>
            <person name="Castinel A."/>
            <person name="Donnadieu C."/>
            <person name="Desvignes T."/>
            <person name="Floi Bucao C."/>
            <person name="Jouanno E."/>
            <person name="Wen M."/>
            <person name="Mejri S."/>
            <person name="Dirks R."/>
            <person name="Jansen H."/>
            <person name="Henkel C."/>
            <person name="Chen W.J."/>
            <person name="Zahm M."/>
            <person name="Cabau C."/>
            <person name="Klopp C."/>
            <person name="Thompson A.W."/>
            <person name="Robinson-Rechavi M."/>
            <person name="Braasch I."/>
            <person name="Lecointre G."/>
            <person name="Bobe J."/>
            <person name="Postlethwait J.H."/>
            <person name="Berthelot C."/>
            <person name="Roest Crollius H."/>
            <person name="Guiguen Y."/>
        </authorList>
    </citation>
    <scope>NUCLEOTIDE SEQUENCE</scope>
    <source>
        <strain evidence="2">NC1722</strain>
    </source>
</reference>
<evidence type="ECO:0000259" key="1">
    <source>
        <dbReference type="Pfam" id="PF18016"/>
    </source>
</evidence>
<evidence type="ECO:0000313" key="3">
    <source>
        <dbReference type="Proteomes" id="UP001221898"/>
    </source>
</evidence>
<protein>
    <recommendedName>
        <fullName evidence="1">SAM domain-containing protein</fullName>
    </recommendedName>
</protein>
<name>A0AAD7W235_9TELE</name>
<dbReference type="InterPro" id="IPR041418">
    <property type="entry name" value="SAM_3"/>
</dbReference>
<gene>
    <name evidence="2" type="ORF">AAFF_G00276680</name>
</gene>
<dbReference type="Gene3D" id="1.10.150.50">
    <property type="entry name" value="Transcription Factor, Ets-1"/>
    <property type="match status" value="1"/>
</dbReference>
<organism evidence="2 3">
    <name type="scientific">Aldrovandia affinis</name>
    <dbReference type="NCBI Taxonomy" id="143900"/>
    <lineage>
        <taxon>Eukaryota</taxon>
        <taxon>Metazoa</taxon>
        <taxon>Chordata</taxon>
        <taxon>Craniata</taxon>
        <taxon>Vertebrata</taxon>
        <taxon>Euteleostomi</taxon>
        <taxon>Actinopterygii</taxon>
        <taxon>Neopterygii</taxon>
        <taxon>Teleostei</taxon>
        <taxon>Notacanthiformes</taxon>
        <taxon>Halosauridae</taxon>
        <taxon>Aldrovandia</taxon>
    </lineage>
</organism>
<comment type="caution">
    <text evidence="2">The sequence shown here is derived from an EMBL/GenBank/DDBJ whole genome shotgun (WGS) entry which is preliminary data.</text>
</comment>
<dbReference type="InterPro" id="IPR013761">
    <property type="entry name" value="SAM/pointed_sf"/>
</dbReference>
<dbReference type="EMBL" id="JAINUG010000385">
    <property type="protein sequence ID" value="KAJ8372813.1"/>
    <property type="molecule type" value="Genomic_DNA"/>
</dbReference>
<feature type="domain" description="SAM" evidence="1">
    <location>
        <begin position="2"/>
        <end position="38"/>
    </location>
</feature>
<accession>A0AAD7W235</accession>
<sequence length="58" mass="6259">MTVRTLGALNGTLLLGMVRDELRAVCPEEGGRVFFQLQAVRSAQALASESGYGQYNGR</sequence>
<dbReference type="Proteomes" id="UP001221898">
    <property type="component" value="Unassembled WGS sequence"/>
</dbReference>
<dbReference type="Pfam" id="PF18016">
    <property type="entry name" value="SAM_3"/>
    <property type="match status" value="1"/>
</dbReference>
<proteinExistence type="predicted"/>